<protein>
    <submittedName>
        <fullName evidence="3">Predicted protein</fullName>
    </submittedName>
</protein>
<evidence type="ECO:0000256" key="2">
    <source>
        <dbReference type="SAM" id="Phobius"/>
    </source>
</evidence>
<feature type="region of interest" description="Disordered" evidence="1">
    <location>
        <begin position="398"/>
        <end position="419"/>
    </location>
</feature>
<keyword evidence="2" id="KW-0472">Membrane</keyword>
<gene>
    <name evidence="3" type="ORF">LEMA_P072750.1</name>
</gene>
<name>E4ZJH6_LEPMJ</name>
<proteinExistence type="predicted"/>
<feature type="compositionally biased region" description="Low complexity" evidence="1">
    <location>
        <begin position="11"/>
        <end position="27"/>
    </location>
</feature>
<dbReference type="GeneID" id="13288128"/>
<feature type="region of interest" description="Disordered" evidence="1">
    <location>
        <begin position="1"/>
        <end position="30"/>
    </location>
</feature>
<dbReference type="HOGENOM" id="CLU_022340_2_0_1"/>
<dbReference type="PANTHER" id="PTHR42084">
    <property type="entry name" value="YALI0E26631P"/>
    <property type="match status" value="1"/>
</dbReference>
<feature type="region of interest" description="Disordered" evidence="1">
    <location>
        <begin position="42"/>
        <end position="121"/>
    </location>
</feature>
<dbReference type="AlphaFoldDB" id="E4ZJH6"/>
<accession>E4ZJH6</accession>
<dbReference type="RefSeq" id="XP_003835132.1">
    <property type="nucleotide sequence ID" value="XM_003835084.1"/>
</dbReference>
<dbReference type="Proteomes" id="UP000002668">
    <property type="component" value="Genome"/>
</dbReference>
<keyword evidence="2" id="KW-1133">Transmembrane helix</keyword>
<dbReference type="InParanoid" id="E4ZJH6"/>
<feature type="region of interest" description="Disordered" evidence="1">
    <location>
        <begin position="262"/>
        <end position="322"/>
    </location>
</feature>
<evidence type="ECO:0000313" key="4">
    <source>
        <dbReference type="Proteomes" id="UP000002668"/>
    </source>
</evidence>
<dbReference type="EMBL" id="FP929072">
    <property type="protein sequence ID" value="CBX91767.1"/>
    <property type="molecule type" value="Genomic_DNA"/>
</dbReference>
<dbReference type="OMA" id="QHEYAID"/>
<evidence type="ECO:0000313" key="3">
    <source>
        <dbReference type="EMBL" id="CBX91767.1"/>
    </source>
</evidence>
<keyword evidence="2" id="KW-0812">Transmembrane</keyword>
<feature type="compositionally biased region" description="Polar residues" evidence="1">
    <location>
        <begin position="108"/>
        <end position="120"/>
    </location>
</feature>
<keyword evidence="4" id="KW-1185">Reference proteome</keyword>
<reference evidence="4" key="1">
    <citation type="journal article" date="2011" name="Nat. Commun.">
        <title>Effector diversification within compartments of the Leptosphaeria maculans genome affected by Repeat-Induced Point mutations.</title>
        <authorList>
            <person name="Rouxel T."/>
            <person name="Grandaubert J."/>
            <person name="Hane J.K."/>
            <person name="Hoede C."/>
            <person name="van de Wouw A.P."/>
            <person name="Couloux A."/>
            <person name="Dominguez V."/>
            <person name="Anthouard V."/>
            <person name="Bally P."/>
            <person name="Bourras S."/>
            <person name="Cozijnsen A.J."/>
            <person name="Ciuffetti L.M."/>
            <person name="Degrave A."/>
            <person name="Dilmaghani A."/>
            <person name="Duret L."/>
            <person name="Fudal I."/>
            <person name="Goodwin S.B."/>
            <person name="Gout L."/>
            <person name="Glaser N."/>
            <person name="Linglin J."/>
            <person name="Kema G.H.J."/>
            <person name="Lapalu N."/>
            <person name="Lawrence C.B."/>
            <person name="May K."/>
            <person name="Meyer M."/>
            <person name="Ollivier B."/>
            <person name="Poulain J."/>
            <person name="Schoch C.L."/>
            <person name="Simon A."/>
            <person name="Spatafora J.W."/>
            <person name="Stachowiak A."/>
            <person name="Turgeon B.G."/>
            <person name="Tyler B.M."/>
            <person name="Vincent D."/>
            <person name="Weissenbach J."/>
            <person name="Amselem J."/>
            <person name="Quesneville H."/>
            <person name="Oliver R.P."/>
            <person name="Wincker P."/>
            <person name="Balesdent M.-H."/>
            <person name="Howlett B.J."/>
        </authorList>
    </citation>
    <scope>NUCLEOTIDE SEQUENCE [LARGE SCALE GENOMIC DNA]</scope>
    <source>
        <strain evidence="4">JN3 / isolate v23.1.3 / race Av1-4-5-6-7-8</strain>
    </source>
</reference>
<sequence>MSADLFAEFGSESNSNQQPQQSVQAASRPGIQQASSFAFFDGWSATGATGPASQQPSPSSLANTWNLDPSPPPKVVEDDNDEWGDFEGVSSSGPTGTAPVQVDPFAPVTSQAGPTAQGSWKTAPVTAVVPSFDQGFQADQSSRQRAPIVKAKRSTDPSVLFDAEDGFDDDEFGEFEGTEDTKTVNNKSASTAAPSALIDLLGDMSVSQPTTSLADPSQENHAQKRLGGSFTAKQSSPSISGLTIRQQKPAVVAASKKEEDDAGWDTFDDWEQSIPGTATTRESSKSKAVSKARIGLEAATPTPILPPTANDPQPGELPPTNIPPPGVLLSLFPSLFNDAQEKLFKPMAAQTLPMRNKLMAAPATTAYLAGYLALGNVAAHIIAGRKLRWKRDQHLSQGMKIGPASSRATSGMKLSGIDKGENLKEEREVSDVVRVWKEQVGRLRHVVAGANQIKAGTLGSVPDLQGVMPVKALKQWEGGIPARQPCMLCGLKREERVTAADLATDDSFGEWWIDQVNMHRGEFRWWRMRRMAGIDIGLGCRNFWNEHKDRLRQR</sequence>
<evidence type="ECO:0000256" key="1">
    <source>
        <dbReference type="SAM" id="MobiDB-lite"/>
    </source>
</evidence>
<feature type="compositionally biased region" description="Polar residues" evidence="1">
    <location>
        <begin position="231"/>
        <end position="241"/>
    </location>
</feature>
<feature type="compositionally biased region" description="Acidic residues" evidence="1">
    <location>
        <begin position="262"/>
        <end position="271"/>
    </location>
</feature>
<feature type="region of interest" description="Disordered" evidence="1">
    <location>
        <begin position="207"/>
        <end position="241"/>
    </location>
</feature>
<organism evidence="4">
    <name type="scientific">Leptosphaeria maculans (strain JN3 / isolate v23.1.3 / race Av1-4-5-6-7-8)</name>
    <name type="common">Blackleg fungus</name>
    <name type="synonym">Phoma lingam</name>
    <dbReference type="NCBI Taxonomy" id="985895"/>
    <lineage>
        <taxon>Eukaryota</taxon>
        <taxon>Fungi</taxon>
        <taxon>Dikarya</taxon>
        <taxon>Ascomycota</taxon>
        <taxon>Pezizomycotina</taxon>
        <taxon>Dothideomycetes</taxon>
        <taxon>Pleosporomycetidae</taxon>
        <taxon>Pleosporales</taxon>
        <taxon>Pleosporineae</taxon>
        <taxon>Leptosphaeriaceae</taxon>
        <taxon>Plenodomus</taxon>
        <taxon>Plenodomus lingam/Leptosphaeria maculans species complex</taxon>
    </lineage>
</organism>
<dbReference type="OrthoDB" id="5420391at2759"/>
<dbReference type="VEuPathDB" id="FungiDB:LEMA_P072750.1"/>
<feature type="compositionally biased region" description="Polar residues" evidence="1">
    <location>
        <begin position="207"/>
        <end position="220"/>
    </location>
</feature>
<feature type="transmembrane region" description="Helical" evidence="2">
    <location>
        <begin position="365"/>
        <end position="383"/>
    </location>
</feature>
<dbReference type="STRING" id="985895.E4ZJH6"/>
<dbReference type="PANTHER" id="PTHR42084:SF1">
    <property type="entry name" value="SERINE_THREONINE-PROTEIN KINASE PPK6"/>
    <property type="match status" value="1"/>
</dbReference>
<dbReference type="eggNOG" id="ENOG502SAHR">
    <property type="taxonomic scope" value="Eukaryota"/>
</dbReference>